<feature type="region of interest" description="Disordered" evidence="7">
    <location>
        <begin position="492"/>
        <end position="514"/>
    </location>
</feature>
<sequence length="618" mass="67722">MEPEGDMPKEKAKNPPLETYFDLLGGDIIALQEVKIELAKLKSTAGEDGGVAYRFSSSWEAFFNPCRDKEVGIGFNGVATYVKTKGVCRCVRADWRGLGDEELDRMGRCLVTDHGKFVLFNVYAPCSGGASGSIKLRFHEALSKAMDGYRNKGRKVILVGDLNIAHEAIDTHWNFRRVRVDKILSSISEPEAQWQRDIKAKWRKIIEQLNRTREVVEQVTSNSRTGEKHNKWRLRCRPLAGVSDSNPNNEEGAAFVFLSTPEENKAYCESTYLYEGPEEPPRVQALIDLMHKVGGVKWSAETIADIANLDKHGDLFGGKHRGELVAWMDGLVKGEKSTMIDTFRLHHPKAQGRFTCWNQYTNRRYENEGFRIDYILVDRELRDAIAMPQSLHLSCGNEEKVPQVLKAWGGQEEVEENPTRQAFSDTFEAAALAATFTGGFEPASFSGAGTTAPSTKAIHGHLDARQSGIIYTPPTYSDHVAVVCHFKFEADEEGGQGGGKELAKDKGTKECQPHRAQKSLAGFFGGGGGGCGGGAGKKSSVFTTSAAKAKGKESSNNSLFKNSGASDASCGGEEGGAKKKKSVFKTTSVGNKRGKPNSKNTLSSFVKKRKSPNVTDLM</sequence>
<evidence type="ECO:0000313" key="10">
    <source>
        <dbReference type="Proteomes" id="UP001165065"/>
    </source>
</evidence>
<dbReference type="Gene3D" id="3.60.10.10">
    <property type="entry name" value="Endonuclease/exonuclease/phosphatase"/>
    <property type="match status" value="2"/>
</dbReference>
<feature type="binding site" evidence="5">
    <location>
        <position position="33"/>
    </location>
    <ligand>
        <name>Mg(2+)</name>
        <dbReference type="ChEBI" id="CHEBI:18420"/>
        <label>1</label>
    </ligand>
</feature>
<feature type="site" description="Important for catalytic activity" evidence="6">
    <location>
        <position position="373"/>
    </location>
</feature>
<reference evidence="10" key="1">
    <citation type="journal article" date="2023" name="Commun. Biol.">
        <title>Genome analysis of Parmales, the sister group of diatoms, reveals the evolutionary specialization of diatoms from phago-mixotrophs to photoautotrophs.</title>
        <authorList>
            <person name="Ban H."/>
            <person name="Sato S."/>
            <person name="Yoshikawa S."/>
            <person name="Yamada K."/>
            <person name="Nakamura Y."/>
            <person name="Ichinomiya M."/>
            <person name="Sato N."/>
            <person name="Blanc-Mathieu R."/>
            <person name="Endo H."/>
            <person name="Kuwata A."/>
            <person name="Ogata H."/>
        </authorList>
    </citation>
    <scope>NUCLEOTIDE SEQUENCE [LARGE SCALE GENOMIC DNA]</scope>
</reference>
<dbReference type="SUPFAM" id="SSF56219">
    <property type="entry name" value="DNase I-like"/>
    <property type="match status" value="1"/>
</dbReference>
<keyword evidence="5" id="KW-0464">Manganese</keyword>
<dbReference type="Pfam" id="PF03372">
    <property type="entry name" value="Exo_endo_phos"/>
    <property type="match status" value="1"/>
</dbReference>
<comment type="similarity">
    <text evidence="1">Belongs to the DNA repair enzymes AP/ExoA family.</text>
</comment>
<dbReference type="InterPro" id="IPR036691">
    <property type="entry name" value="Endo/exonu/phosph_ase_sf"/>
</dbReference>
<comment type="caution">
    <text evidence="9">The sequence shown here is derived from an EMBL/GenBank/DDBJ whole genome shotgun (WGS) entry which is preliminary data.</text>
</comment>
<dbReference type="PROSITE" id="PS51435">
    <property type="entry name" value="AP_NUCLEASE_F1_4"/>
    <property type="match status" value="1"/>
</dbReference>
<dbReference type="GO" id="GO:0005634">
    <property type="term" value="C:nucleus"/>
    <property type="evidence" value="ECO:0007669"/>
    <property type="project" value="TreeGrafter"/>
</dbReference>
<dbReference type="GO" id="GO:0046872">
    <property type="term" value="F:metal ion binding"/>
    <property type="evidence" value="ECO:0007669"/>
    <property type="project" value="UniProtKB-KW"/>
</dbReference>
<evidence type="ECO:0000256" key="2">
    <source>
        <dbReference type="ARBA" id="ARBA00022723"/>
    </source>
</evidence>
<feature type="compositionally biased region" description="Basic and acidic residues" evidence="7">
    <location>
        <begin position="501"/>
        <end position="513"/>
    </location>
</feature>
<keyword evidence="10" id="KW-1185">Reference proteome</keyword>
<dbReference type="InterPro" id="IPR005135">
    <property type="entry name" value="Endo/exonuclease/phosphatase"/>
</dbReference>
<accession>A0A9W7GG52</accession>
<protein>
    <recommendedName>
        <fullName evidence="8">Endonuclease/exonuclease/phosphatase domain-containing protein</fullName>
    </recommendedName>
</protein>
<dbReference type="Proteomes" id="UP001165065">
    <property type="component" value="Unassembled WGS sequence"/>
</dbReference>
<dbReference type="GO" id="GO:0006284">
    <property type="term" value="P:base-excision repair"/>
    <property type="evidence" value="ECO:0007669"/>
    <property type="project" value="TreeGrafter"/>
</dbReference>
<evidence type="ECO:0000256" key="5">
    <source>
        <dbReference type="PIRSR" id="PIRSR604808-2"/>
    </source>
</evidence>
<gene>
    <name evidence="9" type="ORF">TrCOL_g1426</name>
</gene>
<evidence type="ECO:0000256" key="4">
    <source>
        <dbReference type="ARBA" id="ARBA00022842"/>
    </source>
</evidence>
<feature type="binding site" evidence="5">
    <location>
        <position position="163"/>
    </location>
    <ligand>
        <name>Mg(2+)</name>
        <dbReference type="ChEBI" id="CHEBI:18420"/>
        <label>1</label>
    </ligand>
</feature>
<feature type="site" description="Transition state stabilizer" evidence="6">
    <location>
        <position position="163"/>
    </location>
</feature>
<evidence type="ECO:0000259" key="8">
    <source>
        <dbReference type="Pfam" id="PF03372"/>
    </source>
</evidence>
<organism evidence="9 10">
    <name type="scientific">Triparma columacea</name>
    <dbReference type="NCBI Taxonomy" id="722753"/>
    <lineage>
        <taxon>Eukaryota</taxon>
        <taxon>Sar</taxon>
        <taxon>Stramenopiles</taxon>
        <taxon>Ochrophyta</taxon>
        <taxon>Bolidophyceae</taxon>
        <taxon>Parmales</taxon>
        <taxon>Triparmaceae</taxon>
        <taxon>Triparma</taxon>
    </lineage>
</organism>
<proteinExistence type="inferred from homology"/>
<evidence type="ECO:0000256" key="3">
    <source>
        <dbReference type="ARBA" id="ARBA00022801"/>
    </source>
</evidence>
<keyword evidence="3" id="KW-0378">Hydrolase</keyword>
<evidence type="ECO:0000256" key="7">
    <source>
        <dbReference type="SAM" id="MobiDB-lite"/>
    </source>
</evidence>
<feature type="binding site" evidence="5">
    <location>
        <position position="161"/>
    </location>
    <ligand>
        <name>Mg(2+)</name>
        <dbReference type="ChEBI" id="CHEBI:18420"/>
        <label>1</label>
    </ligand>
</feature>
<evidence type="ECO:0000313" key="9">
    <source>
        <dbReference type="EMBL" id="GMI44254.1"/>
    </source>
</evidence>
<dbReference type="PANTHER" id="PTHR22748">
    <property type="entry name" value="AP ENDONUCLEASE"/>
    <property type="match status" value="1"/>
</dbReference>
<feature type="region of interest" description="Disordered" evidence="7">
    <location>
        <begin position="552"/>
        <end position="618"/>
    </location>
</feature>
<dbReference type="OrthoDB" id="391817at2759"/>
<dbReference type="EMBL" id="BRYA01000211">
    <property type="protein sequence ID" value="GMI44254.1"/>
    <property type="molecule type" value="Genomic_DNA"/>
</dbReference>
<dbReference type="GO" id="GO:0008311">
    <property type="term" value="F:double-stranded DNA 3'-5' DNA exonuclease activity"/>
    <property type="evidence" value="ECO:0007669"/>
    <property type="project" value="TreeGrafter"/>
</dbReference>
<feature type="domain" description="Endonuclease/exonuclease/phosphatase" evidence="8">
    <location>
        <begin position="23"/>
        <end position="186"/>
    </location>
</feature>
<keyword evidence="2 5" id="KW-0479">Metal-binding</keyword>
<dbReference type="PANTHER" id="PTHR22748:SF4">
    <property type="entry name" value="DNA-(APURINIC OR APYRIMIDINIC SITE) ENDONUCLEASE 2"/>
    <property type="match status" value="1"/>
</dbReference>
<feature type="compositionally biased region" description="Polar residues" evidence="7">
    <location>
        <begin position="554"/>
        <end position="566"/>
    </location>
</feature>
<name>A0A9W7GG52_9STRA</name>
<dbReference type="AlphaFoldDB" id="A0A9W7GG52"/>
<dbReference type="GO" id="GO:0003906">
    <property type="term" value="F:DNA-(apurinic or apyrimidinic site) endonuclease activity"/>
    <property type="evidence" value="ECO:0007669"/>
    <property type="project" value="TreeGrafter"/>
</dbReference>
<dbReference type="GO" id="GO:0008081">
    <property type="term" value="F:phosphoric diester hydrolase activity"/>
    <property type="evidence" value="ECO:0007669"/>
    <property type="project" value="TreeGrafter"/>
</dbReference>
<evidence type="ECO:0000256" key="6">
    <source>
        <dbReference type="PIRSR" id="PIRSR604808-3"/>
    </source>
</evidence>
<dbReference type="InterPro" id="IPR004808">
    <property type="entry name" value="AP_endonuc_1"/>
</dbReference>
<comment type="cofactor">
    <cofactor evidence="5">
        <name>Mg(2+)</name>
        <dbReference type="ChEBI" id="CHEBI:18420"/>
    </cofactor>
    <cofactor evidence="5">
        <name>Mn(2+)</name>
        <dbReference type="ChEBI" id="CHEBI:29035"/>
    </cofactor>
    <text evidence="5">Probably binds two magnesium or manganese ions per subunit.</text>
</comment>
<evidence type="ECO:0000256" key="1">
    <source>
        <dbReference type="ARBA" id="ARBA00007092"/>
    </source>
</evidence>
<keyword evidence="4 5" id="KW-0460">Magnesium</keyword>